<feature type="domain" description="Response regulatory" evidence="2">
    <location>
        <begin position="9"/>
        <end position="142"/>
    </location>
</feature>
<proteinExistence type="predicted"/>
<sequence>MIDINVISNILLVDDDPTSIFLQQHLLTDVCKYEGQIHACHNGRVALDYLENKGEYVSNGQKYPKPDLILLDINMPVMNGFEFLDVYKDLPEQLKGGIVISMLTSSLNKQDKDKADKYQDVSDFITKPITKKHLDGILANHFSNRK</sequence>
<dbReference type="InterPro" id="IPR001789">
    <property type="entry name" value="Sig_transdc_resp-reg_receiver"/>
</dbReference>
<gene>
    <name evidence="3" type="ORF">N7E81_06630</name>
</gene>
<dbReference type="Pfam" id="PF00072">
    <property type="entry name" value="Response_reg"/>
    <property type="match status" value="1"/>
</dbReference>
<dbReference type="Proteomes" id="UP001062165">
    <property type="component" value="Chromosome"/>
</dbReference>
<dbReference type="Gene3D" id="3.40.50.2300">
    <property type="match status" value="1"/>
</dbReference>
<dbReference type="SUPFAM" id="SSF52172">
    <property type="entry name" value="CheY-like"/>
    <property type="match status" value="1"/>
</dbReference>
<name>A0ABY6D596_9BACT</name>
<keyword evidence="1" id="KW-0597">Phosphoprotein</keyword>
<dbReference type="SMART" id="SM00448">
    <property type="entry name" value="REC"/>
    <property type="match status" value="1"/>
</dbReference>
<dbReference type="PANTHER" id="PTHR44520">
    <property type="entry name" value="RESPONSE REGULATOR RCP1-RELATED"/>
    <property type="match status" value="1"/>
</dbReference>
<dbReference type="PANTHER" id="PTHR44520:SF2">
    <property type="entry name" value="RESPONSE REGULATOR RCP1"/>
    <property type="match status" value="1"/>
</dbReference>
<evidence type="ECO:0000313" key="3">
    <source>
        <dbReference type="EMBL" id="UXX81342.1"/>
    </source>
</evidence>
<evidence type="ECO:0000256" key="1">
    <source>
        <dbReference type="PROSITE-ProRule" id="PRU00169"/>
    </source>
</evidence>
<organism evidence="3 4">
    <name type="scientific">Reichenbachiella carrageenanivorans</name>
    <dbReference type="NCBI Taxonomy" id="2979869"/>
    <lineage>
        <taxon>Bacteria</taxon>
        <taxon>Pseudomonadati</taxon>
        <taxon>Bacteroidota</taxon>
        <taxon>Cytophagia</taxon>
        <taxon>Cytophagales</taxon>
        <taxon>Reichenbachiellaceae</taxon>
        <taxon>Reichenbachiella</taxon>
    </lineage>
</organism>
<evidence type="ECO:0000313" key="4">
    <source>
        <dbReference type="Proteomes" id="UP001062165"/>
    </source>
</evidence>
<protein>
    <submittedName>
        <fullName evidence="3">Response regulator</fullName>
    </submittedName>
</protein>
<feature type="modified residue" description="4-aspartylphosphate" evidence="1">
    <location>
        <position position="72"/>
    </location>
</feature>
<dbReference type="PROSITE" id="PS50110">
    <property type="entry name" value="RESPONSE_REGULATORY"/>
    <property type="match status" value="1"/>
</dbReference>
<accession>A0ABY6D596</accession>
<dbReference type="EMBL" id="CP106735">
    <property type="protein sequence ID" value="UXX81342.1"/>
    <property type="molecule type" value="Genomic_DNA"/>
</dbReference>
<dbReference type="RefSeq" id="WP_263053066.1">
    <property type="nucleotide sequence ID" value="NZ_CP106735.1"/>
</dbReference>
<keyword evidence="4" id="KW-1185">Reference proteome</keyword>
<reference evidence="3" key="1">
    <citation type="submission" date="2022-10" db="EMBL/GenBank/DDBJ databases">
        <title>Comparative genomics and taxonomic characterization of three novel marine species of genus Reichenbachiella exhibiting antioxidant and polysaccharide degradation activities.</title>
        <authorList>
            <person name="Muhammad N."/>
            <person name="Lee Y.-J."/>
            <person name="Ko J."/>
            <person name="Kim S.-G."/>
        </authorList>
    </citation>
    <scope>NUCLEOTIDE SEQUENCE</scope>
    <source>
        <strain evidence="3">Wsw4-B4</strain>
    </source>
</reference>
<evidence type="ECO:0000259" key="2">
    <source>
        <dbReference type="PROSITE" id="PS50110"/>
    </source>
</evidence>
<dbReference type="InterPro" id="IPR052893">
    <property type="entry name" value="TCS_response_regulator"/>
</dbReference>
<dbReference type="InterPro" id="IPR011006">
    <property type="entry name" value="CheY-like_superfamily"/>
</dbReference>